<proteinExistence type="predicted"/>
<reference evidence="1" key="1">
    <citation type="submission" date="2021-10" db="EMBL/GenBank/DDBJ databases">
        <title>Tropical sea cucumber genome reveals ecological adaptation and Cuvierian tubules defense mechanism.</title>
        <authorList>
            <person name="Chen T."/>
        </authorList>
    </citation>
    <scope>NUCLEOTIDE SEQUENCE</scope>
    <source>
        <strain evidence="1">Nanhai2018</strain>
        <tissue evidence="1">Muscle</tissue>
    </source>
</reference>
<organism evidence="1 2">
    <name type="scientific">Holothuria leucospilota</name>
    <name type="common">Black long sea cucumber</name>
    <name type="synonym">Mertensiothuria leucospilota</name>
    <dbReference type="NCBI Taxonomy" id="206669"/>
    <lineage>
        <taxon>Eukaryota</taxon>
        <taxon>Metazoa</taxon>
        <taxon>Echinodermata</taxon>
        <taxon>Eleutherozoa</taxon>
        <taxon>Echinozoa</taxon>
        <taxon>Holothuroidea</taxon>
        <taxon>Aspidochirotacea</taxon>
        <taxon>Aspidochirotida</taxon>
        <taxon>Holothuriidae</taxon>
        <taxon>Holothuria</taxon>
    </lineage>
</organism>
<accession>A0A9Q1BUK4</accession>
<dbReference type="Proteomes" id="UP001152320">
    <property type="component" value="Chromosome 11"/>
</dbReference>
<sequence>MVFYFLCQKGRAFQCYSKIEYECCGPICDDFPPTSLMTVTECDPDVTMCGLINIGATAEGFKYQSSIALCLPQAGSLSSSSLSQEDDVSLTTGCYGREDLEKIDPDEARVLKILEGISGVTLDPVEICICDGNLCNGSIKSVFSISIIVTSVVISCMLFN</sequence>
<gene>
    <name evidence="1" type="ORF">HOLleu_22924</name>
</gene>
<evidence type="ECO:0000313" key="1">
    <source>
        <dbReference type="EMBL" id="KAJ8032856.1"/>
    </source>
</evidence>
<comment type="caution">
    <text evidence="1">The sequence shown here is derived from an EMBL/GenBank/DDBJ whole genome shotgun (WGS) entry which is preliminary data.</text>
</comment>
<dbReference type="EMBL" id="JAIZAY010000011">
    <property type="protein sequence ID" value="KAJ8032856.1"/>
    <property type="molecule type" value="Genomic_DNA"/>
</dbReference>
<evidence type="ECO:0000313" key="2">
    <source>
        <dbReference type="Proteomes" id="UP001152320"/>
    </source>
</evidence>
<protein>
    <submittedName>
        <fullName evidence="1">Uncharacterized protein</fullName>
    </submittedName>
</protein>
<name>A0A9Q1BUK4_HOLLE</name>
<keyword evidence="2" id="KW-1185">Reference proteome</keyword>
<dbReference type="AlphaFoldDB" id="A0A9Q1BUK4"/>